<dbReference type="OMA" id="HRTENGP"/>
<reference evidence="3" key="1">
    <citation type="submission" date="2014-09" db="EMBL/GenBank/DDBJ databases">
        <authorList>
            <person name="Sharma Rahul"/>
            <person name="Thines Marco"/>
        </authorList>
    </citation>
    <scope>NUCLEOTIDE SEQUENCE [LARGE SCALE GENOMIC DNA]</scope>
</reference>
<organism evidence="2 3">
    <name type="scientific">Plasmopara halstedii</name>
    <name type="common">Downy mildew of sunflower</name>
    <dbReference type="NCBI Taxonomy" id="4781"/>
    <lineage>
        <taxon>Eukaryota</taxon>
        <taxon>Sar</taxon>
        <taxon>Stramenopiles</taxon>
        <taxon>Oomycota</taxon>
        <taxon>Peronosporomycetes</taxon>
        <taxon>Peronosporales</taxon>
        <taxon>Peronosporaceae</taxon>
        <taxon>Plasmopara</taxon>
    </lineage>
</organism>
<evidence type="ECO:0000313" key="2">
    <source>
        <dbReference type="EMBL" id="CEG48862.1"/>
    </source>
</evidence>
<feature type="chain" id="PRO_5006059168" description="RxLR-like protein" evidence="1">
    <location>
        <begin position="28"/>
        <end position="170"/>
    </location>
</feature>
<feature type="signal peptide" evidence="1">
    <location>
        <begin position="1"/>
        <end position="27"/>
    </location>
</feature>
<protein>
    <recommendedName>
        <fullName evidence="4">RxLR-like protein</fullName>
    </recommendedName>
</protein>
<name>A0A0P1B408_PLAHL</name>
<dbReference type="GeneID" id="36401714"/>
<evidence type="ECO:0000313" key="3">
    <source>
        <dbReference type="Proteomes" id="UP000054928"/>
    </source>
</evidence>
<dbReference type="AlphaFoldDB" id="A0A0P1B408"/>
<keyword evidence="1" id="KW-0732">Signal</keyword>
<keyword evidence="3" id="KW-1185">Reference proteome</keyword>
<proteinExistence type="predicted"/>
<dbReference type="Proteomes" id="UP000054928">
    <property type="component" value="Unassembled WGS sequence"/>
</dbReference>
<evidence type="ECO:0000256" key="1">
    <source>
        <dbReference type="SAM" id="SignalP"/>
    </source>
</evidence>
<dbReference type="EMBL" id="CCYD01003042">
    <property type="protein sequence ID" value="CEG48862.1"/>
    <property type="molecule type" value="Genomic_DNA"/>
</dbReference>
<accession>A0A0P1B408</accession>
<evidence type="ECO:0008006" key="4">
    <source>
        <dbReference type="Google" id="ProtNLM"/>
    </source>
</evidence>
<sequence>MKLLRRLIVSAAWVAAFELNLAANTAAEDTDVTSKTSKDFSTSLRGAEHYINAELHPLLEETEPALSATKDLKLDGPAVVSVPVNGDNLIMPAVSSAMHRTENGPLLNKRIENTAPVQSTPEDCEAEYSRHLRSSIIPDPVTQMYFEQPNLSINKETPPARLDRHVKLRG</sequence>
<dbReference type="RefSeq" id="XP_024585231.1">
    <property type="nucleotide sequence ID" value="XM_024719986.1"/>
</dbReference>